<dbReference type="OrthoDB" id="2245989at2759"/>
<proteinExistence type="predicted"/>
<reference evidence="2" key="1">
    <citation type="submission" date="2019-06" db="EMBL/GenBank/DDBJ databases">
        <title>Draft genome sequence of the griseofulvin-producing fungus Xylaria cubensis strain G536.</title>
        <authorList>
            <person name="Mead M.E."/>
            <person name="Raja H.A."/>
            <person name="Steenwyk J.L."/>
            <person name="Knowles S.L."/>
            <person name="Oberlies N.H."/>
            <person name="Rokas A."/>
        </authorList>
    </citation>
    <scope>NUCLEOTIDE SEQUENCE [LARGE SCALE GENOMIC DNA]</scope>
    <source>
        <strain evidence="2">G536</strain>
    </source>
</reference>
<organism evidence="1 2">
    <name type="scientific">Xylaria flabelliformis</name>
    <dbReference type="NCBI Taxonomy" id="2512241"/>
    <lineage>
        <taxon>Eukaryota</taxon>
        <taxon>Fungi</taxon>
        <taxon>Dikarya</taxon>
        <taxon>Ascomycota</taxon>
        <taxon>Pezizomycotina</taxon>
        <taxon>Sordariomycetes</taxon>
        <taxon>Xylariomycetidae</taxon>
        <taxon>Xylariales</taxon>
        <taxon>Xylariaceae</taxon>
        <taxon>Xylaria</taxon>
    </lineage>
</organism>
<dbReference type="PANTHER" id="PTHR38116">
    <property type="entry name" value="CHROMOSOME 7, WHOLE GENOME SHOTGUN SEQUENCE"/>
    <property type="match status" value="1"/>
</dbReference>
<dbReference type="EMBL" id="VFLP01000132">
    <property type="protein sequence ID" value="TRX87730.1"/>
    <property type="molecule type" value="Genomic_DNA"/>
</dbReference>
<dbReference type="InterPro" id="IPR021833">
    <property type="entry name" value="DUF3425"/>
</dbReference>
<dbReference type="AlphaFoldDB" id="A0A553HIE9"/>
<protein>
    <submittedName>
        <fullName evidence="1">Uncharacterized protein</fullName>
    </submittedName>
</protein>
<name>A0A553HIE9_9PEZI</name>
<dbReference type="STRING" id="2512241.A0A553HIE9"/>
<evidence type="ECO:0000313" key="1">
    <source>
        <dbReference type="EMBL" id="TRX87730.1"/>
    </source>
</evidence>
<evidence type="ECO:0000313" key="2">
    <source>
        <dbReference type="Proteomes" id="UP000319160"/>
    </source>
</evidence>
<dbReference type="PANTHER" id="PTHR38116:SF1">
    <property type="entry name" value="BZIP DOMAIN-CONTAINING PROTEIN"/>
    <property type="match status" value="1"/>
</dbReference>
<gene>
    <name evidence="1" type="ORF">FHL15_011380</name>
</gene>
<comment type="caution">
    <text evidence="1">The sequence shown here is derived from an EMBL/GenBank/DDBJ whole genome shotgun (WGS) entry which is preliminary data.</text>
</comment>
<keyword evidence="2" id="KW-1185">Reference proteome</keyword>
<dbReference type="Proteomes" id="UP000319160">
    <property type="component" value="Unassembled WGS sequence"/>
</dbReference>
<accession>A0A553HIE9</accession>
<dbReference type="Pfam" id="PF11905">
    <property type="entry name" value="DUF3425"/>
    <property type="match status" value="1"/>
</dbReference>
<sequence>MAQPSESPLDLHPLPLPCFLAENWQGIGNAHERRRIQNRINQRARISTDSPSHASVITVGSDLVLGRSQTALGQQVDFDKIVKEIDIFDPESWESHSLVRAFETLIYNNWLARAPRPALLPNLVRFNLARAMMANAKVLGLTSRQLDDEAVSYFNMTGPWPPNQNFEICRLPSELQPTDLQRRTLHHPWVDLLPIPHMRDNLLRRGMECFDEDELCHVMIGREDSNAGFIVWSEPWDSFGWEVSEAFARSSWGWTIAGCWELYRSTNRWRARRGEPPLFHPAVTSTLDTP</sequence>